<proteinExistence type="predicted"/>
<gene>
    <name evidence="1" type="ORF">K461DRAFT_97485</name>
</gene>
<evidence type="ECO:0000313" key="1">
    <source>
        <dbReference type="EMBL" id="KAF2154520.1"/>
    </source>
</evidence>
<protein>
    <submittedName>
        <fullName evidence="1">Uncharacterized protein</fullName>
    </submittedName>
</protein>
<dbReference type="AlphaFoldDB" id="A0A9P4J5K4"/>
<accession>A0A9P4J5K4</accession>
<evidence type="ECO:0000313" key="2">
    <source>
        <dbReference type="Proteomes" id="UP000799439"/>
    </source>
</evidence>
<organism evidence="1 2">
    <name type="scientific">Myriangium duriaei CBS 260.36</name>
    <dbReference type="NCBI Taxonomy" id="1168546"/>
    <lineage>
        <taxon>Eukaryota</taxon>
        <taxon>Fungi</taxon>
        <taxon>Dikarya</taxon>
        <taxon>Ascomycota</taxon>
        <taxon>Pezizomycotina</taxon>
        <taxon>Dothideomycetes</taxon>
        <taxon>Dothideomycetidae</taxon>
        <taxon>Myriangiales</taxon>
        <taxon>Myriangiaceae</taxon>
        <taxon>Myriangium</taxon>
    </lineage>
</organism>
<reference evidence="1" key="1">
    <citation type="journal article" date="2020" name="Stud. Mycol.">
        <title>101 Dothideomycetes genomes: a test case for predicting lifestyles and emergence of pathogens.</title>
        <authorList>
            <person name="Haridas S."/>
            <person name="Albert R."/>
            <person name="Binder M."/>
            <person name="Bloem J."/>
            <person name="Labutti K."/>
            <person name="Salamov A."/>
            <person name="Andreopoulos B."/>
            <person name="Baker S."/>
            <person name="Barry K."/>
            <person name="Bills G."/>
            <person name="Bluhm B."/>
            <person name="Cannon C."/>
            <person name="Castanera R."/>
            <person name="Culley D."/>
            <person name="Daum C."/>
            <person name="Ezra D."/>
            <person name="Gonzalez J."/>
            <person name="Henrissat B."/>
            <person name="Kuo A."/>
            <person name="Liang C."/>
            <person name="Lipzen A."/>
            <person name="Lutzoni F."/>
            <person name="Magnuson J."/>
            <person name="Mondo S."/>
            <person name="Nolan M."/>
            <person name="Ohm R."/>
            <person name="Pangilinan J."/>
            <person name="Park H.-J."/>
            <person name="Ramirez L."/>
            <person name="Alfaro M."/>
            <person name="Sun H."/>
            <person name="Tritt A."/>
            <person name="Yoshinaga Y."/>
            <person name="Zwiers L.-H."/>
            <person name="Turgeon B."/>
            <person name="Goodwin S."/>
            <person name="Spatafora J."/>
            <person name="Crous P."/>
            <person name="Grigoriev I."/>
        </authorList>
    </citation>
    <scope>NUCLEOTIDE SEQUENCE</scope>
    <source>
        <strain evidence="1">CBS 260.36</strain>
    </source>
</reference>
<dbReference type="EMBL" id="ML996083">
    <property type="protein sequence ID" value="KAF2154520.1"/>
    <property type="molecule type" value="Genomic_DNA"/>
</dbReference>
<comment type="caution">
    <text evidence="1">The sequence shown here is derived from an EMBL/GenBank/DDBJ whole genome shotgun (WGS) entry which is preliminary data.</text>
</comment>
<dbReference type="Proteomes" id="UP000799439">
    <property type="component" value="Unassembled WGS sequence"/>
</dbReference>
<keyword evidence="2" id="KW-1185">Reference proteome</keyword>
<name>A0A9P4J5K4_9PEZI</name>
<sequence>MGLPRRYQPESASDVLKQILSSELQSDDRRDPAVISAFAPGRMTAFYRLVDVDWAQNLIVSSQAPMSLGELSKPDGSFPTPDVRAQIRGMIAPSPAMICGLAWHRGQMRTTSLDEGLRACRDRTCQFHRSGIIVCASSFERQLQLANTADACTA</sequence>